<evidence type="ECO:0000313" key="2">
    <source>
        <dbReference type="Proteomes" id="UP000824120"/>
    </source>
</evidence>
<gene>
    <name evidence="1" type="ORF">H5410_010970</name>
</gene>
<dbReference type="AlphaFoldDB" id="A0A9J6AM81"/>
<dbReference type="Proteomes" id="UP000824120">
    <property type="component" value="Chromosome 2"/>
</dbReference>
<comment type="caution">
    <text evidence="1">The sequence shown here is derived from an EMBL/GenBank/DDBJ whole genome shotgun (WGS) entry which is preliminary data.</text>
</comment>
<evidence type="ECO:0000313" key="1">
    <source>
        <dbReference type="EMBL" id="KAG5625752.1"/>
    </source>
</evidence>
<accession>A0A9J6AM81</accession>
<sequence length="78" mass="9066">MVYHNTEARNEINFAIMLVEVEMGAQLPDEPTLYIFCNKYGHMEEDYRVKKKIPKTGQMNRKNAAEQGAYIVKQKQAT</sequence>
<protein>
    <submittedName>
        <fullName evidence="1">Uncharacterized protein</fullName>
    </submittedName>
</protein>
<name>A0A9J6AM81_SOLCO</name>
<dbReference type="OrthoDB" id="1302647at2759"/>
<organism evidence="1 2">
    <name type="scientific">Solanum commersonii</name>
    <name type="common">Commerson's wild potato</name>
    <name type="synonym">Commerson's nightshade</name>
    <dbReference type="NCBI Taxonomy" id="4109"/>
    <lineage>
        <taxon>Eukaryota</taxon>
        <taxon>Viridiplantae</taxon>
        <taxon>Streptophyta</taxon>
        <taxon>Embryophyta</taxon>
        <taxon>Tracheophyta</taxon>
        <taxon>Spermatophyta</taxon>
        <taxon>Magnoliopsida</taxon>
        <taxon>eudicotyledons</taxon>
        <taxon>Gunneridae</taxon>
        <taxon>Pentapetalae</taxon>
        <taxon>asterids</taxon>
        <taxon>lamiids</taxon>
        <taxon>Solanales</taxon>
        <taxon>Solanaceae</taxon>
        <taxon>Solanoideae</taxon>
        <taxon>Solaneae</taxon>
        <taxon>Solanum</taxon>
    </lineage>
</organism>
<keyword evidence="2" id="KW-1185">Reference proteome</keyword>
<dbReference type="EMBL" id="JACXVP010000002">
    <property type="protein sequence ID" value="KAG5625752.1"/>
    <property type="molecule type" value="Genomic_DNA"/>
</dbReference>
<proteinExistence type="predicted"/>
<reference evidence="1 2" key="1">
    <citation type="submission" date="2020-09" db="EMBL/GenBank/DDBJ databases">
        <title>De no assembly of potato wild relative species, Solanum commersonii.</title>
        <authorList>
            <person name="Cho K."/>
        </authorList>
    </citation>
    <scope>NUCLEOTIDE SEQUENCE [LARGE SCALE GENOMIC DNA]</scope>
    <source>
        <strain evidence="1">LZ3.2</strain>
        <tissue evidence="1">Leaf</tissue>
    </source>
</reference>